<dbReference type="InterPro" id="IPR017871">
    <property type="entry name" value="ABC_transporter-like_CS"/>
</dbReference>
<dbReference type="InterPro" id="IPR011527">
    <property type="entry name" value="ABC1_TM_dom"/>
</dbReference>
<evidence type="ECO:0000256" key="9">
    <source>
        <dbReference type="ARBA" id="ARBA00023136"/>
    </source>
</evidence>
<dbReference type="Pfam" id="PF00664">
    <property type="entry name" value="ABC_membrane"/>
    <property type="match status" value="2"/>
</dbReference>
<dbReference type="InterPro" id="IPR003439">
    <property type="entry name" value="ABC_transporter-like_ATP-bd"/>
</dbReference>
<evidence type="ECO:0000259" key="12">
    <source>
        <dbReference type="PROSITE" id="PS50893"/>
    </source>
</evidence>
<evidence type="ECO:0008006" key="16">
    <source>
        <dbReference type="Google" id="ProtNLM"/>
    </source>
</evidence>
<dbReference type="GO" id="GO:0016020">
    <property type="term" value="C:membrane"/>
    <property type="evidence" value="ECO:0007669"/>
    <property type="project" value="UniProtKB-SubCell"/>
</dbReference>
<keyword evidence="5" id="KW-0677">Repeat</keyword>
<dbReference type="PROSITE" id="PS00211">
    <property type="entry name" value="ABC_TRANSPORTER_1"/>
    <property type="match status" value="2"/>
</dbReference>
<keyword evidence="6" id="KW-0547">Nucleotide-binding</keyword>
<evidence type="ECO:0000256" key="1">
    <source>
        <dbReference type="ARBA" id="ARBA00004141"/>
    </source>
</evidence>
<comment type="caution">
    <text evidence="14">The sequence shown here is derived from an EMBL/GenBank/DDBJ whole genome shotgun (WGS) entry which is preliminary data.</text>
</comment>
<comment type="subcellular location">
    <subcellularLocation>
        <location evidence="1">Membrane</location>
        <topology evidence="1">Multi-pass membrane protein</topology>
    </subcellularLocation>
</comment>
<keyword evidence="8 11" id="KW-1133">Transmembrane helix</keyword>
<dbReference type="GO" id="GO:0005524">
    <property type="term" value="F:ATP binding"/>
    <property type="evidence" value="ECO:0007669"/>
    <property type="project" value="UniProtKB-KW"/>
</dbReference>
<evidence type="ECO:0000256" key="6">
    <source>
        <dbReference type="ARBA" id="ARBA00022741"/>
    </source>
</evidence>
<proteinExistence type="inferred from homology"/>
<feature type="transmembrane region" description="Helical" evidence="11">
    <location>
        <begin position="242"/>
        <end position="264"/>
    </location>
</feature>
<reference evidence="14 15" key="1">
    <citation type="submission" date="2024-10" db="EMBL/GenBank/DDBJ databases">
        <title>Updated reference genomes for cyclostephanoid diatoms.</title>
        <authorList>
            <person name="Roberts W.R."/>
            <person name="Alverson A.J."/>
        </authorList>
    </citation>
    <scope>NUCLEOTIDE SEQUENCE [LARGE SCALE GENOMIC DNA]</scope>
    <source>
        <strain evidence="14 15">AJA010-31</strain>
    </source>
</reference>
<evidence type="ECO:0000256" key="4">
    <source>
        <dbReference type="ARBA" id="ARBA00022692"/>
    </source>
</evidence>
<dbReference type="Gene3D" id="1.20.1560.10">
    <property type="entry name" value="ABC transporter type 1, transmembrane domain"/>
    <property type="match status" value="2"/>
</dbReference>
<dbReference type="EMBL" id="JALLPJ020001007">
    <property type="protein sequence ID" value="KAL3778068.1"/>
    <property type="molecule type" value="Genomic_DNA"/>
</dbReference>
<feature type="transmembrane region" description="Helical" evidence="11">
    <location>
        <begin position="772"/>
        <end position="798"/>
    </location>
</feature>
<evidence type="ECO:0000256" key="2">
    <source>
        <dbReference type="ARBA" id="ARBA00009726"/>
    </source>
</evidence>
<keyword evidence="4 11" id="KW-0812">Transmembrane</keyword>
<evidence type="ECO:0000256" key="3">
    <source>
        <dbReference type="ARBA" id="ARBA00022448"/>
    </source>
</evidence>
<dbReference type="CDD" id="cd03244">
    <property type="entry name" value="ABCC_MRP_domain2"/>
    <property type="match status" value="1"/>
</dbReference>
<evidence type="ECO:0000259" key="13">
    <source>
        <dbReference type="PROSITE" id="PS50929"/>
    </source>
</evidence>
<feature type="transmembrane region" description="Helical" evidence="11">
    <location>
        <begin position="270"/>
        <end position="292"/>
    </location>
</feature>
<dbReference type="PROSITE" id="PS50893">
    <property type="entry name" value="ABC_TRANSPORTER_2"/>
    <property type="match status" value="2"/>
</dbReference>
<evidence type="ECO:0000256" key="8">
    <source>
        <dbReference type="ARBA" id="ARBA00022989"/>
    </source>
</evidence>
<dbReference type="CDD" id="cd03250">
    <property type="entry name" value="ABCC_MRP_domain1"/>
    <property type="match status" value="1"/>
</dbReference>
<feature type="transmembrane region" description="Helical" evidence="11">
    <location>
        <begin position="155"/>
        <end position="178"/>
    </location>
</feature>
<dbReference type="InterPro" id="IPR050173">
    <property type="entry name" value="ABC_transporter_C-like"/>
</dbReference>
<dbReference type="FunFam" id="3.40.50.300:FF:000838">
    <property type="entry name" value="ABC multidrug transporter (Eurofung)"/>
    <property type="match status" value="1"/>
</dbReference>
<evidence type="ECO:0000313" key="14">
    <source>
        <dbReference type="EMBL" id="KAL3778068.1"/>
    </source>
</evidence>
<dbReference type="FunFam" id="1.20.1560.10:FF:000013">
    <property type="entry name" value="ABC transporter C family member 2"/>
    <property type="match status" value="1"/>
</dbReference>
<feature type="transmembrane region" description="Helical" evidence="11">
    <location>
        <begin position="890"/>
        <end position="923"/>
    </location>
</feature>
<feature type="transmembrane region" description="Helical" evidence="11">
    <location>
        <begin position="810"/>
        <end position="836"/>
    </location>
</feature>
<evidence type="ECO:0000256" key="11">
    <source>
        <dbReference type="SAM" id="Phobius"/>
    </source>
</evidence>
<dbReference type="InterPro" id="IPR003593">
    <property type="entry name" value="AAA+_ATPase"/>
</dbReference>
<dbReference type="InterPro" id="IPR036640">
    <property type="entry name" value="ABC1_TM_sf"/>
</dbReference>
<dbReference type="PROSITE" id="PS50929">
    <property type="entry name" value="ABC_TM1F"/>
    <property type="match status" value="2"/>
</dbReference>
<feature type="domain" description="ABC transporter" evidence="12">
    <location>
        <begin position="1095"/>
        <end position="1328"/>
    </location>
</feature>
<sequence length="1343" mass="147771">MAAARNEASNERPPHPFVHASPLSKLLFIWPYSLMNKTHPDGSKHIIQESDLPDVLSDDSSKVNLSAFQTMWNDEKARAAKAMEMHKQRCRTSKKELKVPSSAYPSLRRAFVLDFLKTLWFVQPIMGLAAVCKMGQAVALGYLLQSFEEENGKGYLWAGVMVATGFVVLMEHHHVFFWTWRRGMQYRISAIAAIYDKSLKLKSTSSVEQLAVSHLKKDTKSSKSSATSGKVVNIATNDVERFLLATLFASHIFWAPIQSVAILAVGWLVIGWAFAAGFGLLIFFFVPLQFHLSKKFAILRGRIAHITDDRVTQVSQAVSGVRVMKMAAWEDNFNERIASIRKAEVGQIERVNRYRALNEAIFYFCNVLISVVIFLIHIASGGLLTPRTVFTTMVLVNIAQLELTKHLSLGVMGVSECYVSIGRIQKFLESEELENEIGVLNDGDGSQYAMRVTNVICHWNSTRAESVSTIGETDDAASEAIRTGLVVALDKINIEFSMGELTCIIGEVGSGKSALIQMLAGELPPSNGMLKRKQGTTIAYAPQDPWIMDGTVRENILLGKPFDIDFYNSIVIACGLNVDFAQLRDGENTIVGDRGVQLSGGQRARIALARAFYRDADILLLDDPLSAVDSKVGRLLFYSAIQDLGIKKGKSVILVTHQHQFTGDFRCILMSAGSIACIGSFEQCVQESKGKMILAFQNKESEMEDIPQDQAQTNASDSAPERSPNAFEALEPIDDSTKSSSNKNEHKEMSNTGIVKKETFIEYLKAMPGGSWTGFLMLMLFIVTQGCVLATIAVVGVWSNLPGEQQSSWGIISIVIGLVLAVCVFAIVRAFLSFFFTVEASKRLHDQMTRSVLRSKIEFFDINPIGRILNRFSGDVGSNDDQLPSTLFDFLVVAFLVLGALVSAISVIPITLVIVPPMVWYFARVRSTFVSTSRELKRMEGLARSPIFAMLGESLSGIATIRSNGSLEYFQQKFRVLHDAHARAFFAFISCSRWLGFRMDSLMFIFLSVASFAAVIVQEQQLLSISPGILGLALSLLIQLAGLFQWCIRQSAEVVNQMVAVERVIGFRDLAPEAPLSNNFDEKVSDWPSAGEIDVQSLSVRYRDGLPLSLRGLSFQIKGGSRVGVVGRTGGGKSTLVQSLLRLLEAEEGQILIDGVDISKLGLHKLRRGISVIPQSPILYGGCTLRENLDPFGYYKDEEIISALEDVCMLEAISSLPLALDSLVADGGLNFSVGQRQLLCLARAILRKNKILVLDEPSANVDSRTDKLLQEAVSKSFQGATIIAVAHRLDTVIGYDKILVLGHGSVLEYGTPHELVEKGGDFASMVLDTGDEMASLLRSKAKK</sequence>
<keyword evidence="3" id="KW-0813">Transport</keyword>
<feature type="domain" description="ABC transmembrane type-1" evidence="13">
    <location>
        <begin position="775"/>
        <end position="1056"/>
    </location>
</feature>
<organism evidence="14 15">
    <name type="scientific">Cyclotella atomus</name>
    <dbReference type="NCBI Taxonomy" id="382360"/>
    <lineage>
        <taxon>Eukaryota</taxon>
        <taxon>Sar</taxon>
        <taxon>Stramenopiles</taxon>
        <taxon>Ochrophyta</taxon>
        <taxon>Bacillariophyta</taxon>
        <taxon>Coscinodiscophyceae</taxon>
        <taxon>Thalassiosirophycidae</taxon>
        <taxon>Stephanodiscales</taxon>
        <taxon>Stephanodiscaceae</taxon>
        <taxon>Cyclotella</taxon>
    </lineage>
</organism>
<dbReference type="CDD" id="cd18579">
    <property type="entry name" value="ABC_6TM_ABCC_D1"/>
    <property type="match status" value="1"/>
</dbReference>
<feature type="domain" description="ABC transporter" evidence="12">
    <location>
        <begin position="462"/>
        <end position="697"/>
    </location>
</feature>
<dbReference type="FunFam" id="3.40.50.300:FF:000973">
    <property type="entry name" value="Multidrug resistance-associated protein 4"/>
    <property type="match status" value="1"/>
</dbReference>
<comment type="similarity">
    <text evidence="2">Belongs to the ABC transporter superfamily. ABCC family. Conjugate transporter (TC 3.A.1.208) subfamily.</text>
</comment>
<feature type="transmembrane region" description="Helical" evidence="11">
    <location>
        <begin position="1029"/>
        <end position="1048"/>
    </location>
</feature>
<keyword evidence="7" id="KW-0067">ATP-binding</keyword>
<evidence type="ECO:0000313" key="15">
    <source>
        <dbReference type="Proteomes" id="UP001530400"/>
    </source>
</evidence>
<evidence type="ECO:0000256" key="10">
    <source>
        <dbReference type="SAM" id="MobiDB-lite"/>
    </source>
</evidence>
<dbReference type="Proteomes" id="UP001530400">
    <property type="component" value="Unassembled WGS sequence"/>
</dbReference>
<dbReference type="SMART" id="SM00382">
    <property type="entry name" value="AAA"/>
    <property type="match status" value="2"/>
</dbReference>
<keyword evidence="15" id="KW-1185">Reference proteome</keyword>
<dbReference type="Pfam" id="PF00005">
    <property type="entry name" value="ABC_tran"/>
    <property type="match status" value="2"/>
</dbReference>
<dbReference type="InterPro" id="IPR027417">
    <property type="entry name" value="P-loop_NTPase"/>
</dbReference>
<dbReference type="PANTHER" id="PTHR24223">
    <property type="entry name" value="ATP-BINDING CASSETTE SUB-FAMILY C"/>
    <property type="match status" value="1"/>
</dbReference>
<name>A0ABD3NRH0_9STRA</name>
<dbReference type="InterPro" id="IPR044746">
    <property type="entry name" value="ABCC_6TM_D1"/>
</dbReference>
<feature type="domain" description="ABC transmembrane type-1" evidence="13">
    <location>
        <begin position="227"/>
        <end position="400"/>
    </location>
</feature>
<feature type="transmembrane region" description="Helical" evidence="11">
    <location>
        <begin position="118"/>
        <end position="143"/>
    </location>
</feature>
<evidence type="ECO:0000256" key="7">
    <source>
        <dbReference type="ARBA" id="ARBA00022840"/>
    </source>
</evidence>
<dbReference type="PANTHER" id="PTHR24223:SF456">
    <property type="entry name" value="MULTIDRUG RESISTANCE-ASSOCIATED PROTEIN LETHAL(2)03659"/>
    <property type="match status" value="1"/>
</dbReference>
<evidence type="ECO:0000256" key="5">
    <source>
        <dbReference type="ARBA" id="ARBA00022737"/>
    </source>
</evidence>
<feature type="transmembrane region" description="Helical" evidence="11">
    <location>
        <begin position="360"/>
        <end position="384"/>
    </location>
</feature>
<accession>A0ABD3NRH0</accession>
<dbReference type="SUPFAM" id="SSF90123">
    <property type="entry name" value="ABC transporter transmembrane region"/>
    <property type="match status" value="2"/>
</dbReference>
<dbReference type="Gene3D" id="3.40.50.300">
    <property type="entry name" value="P-loop containing nucleotide triphosphate hydrolases"/>
    <property type="match status" value="2"/>
</dbReference>
<gene>
    <name evidence="14" type="ORF">ACHAWO_008963</name>
</gene>
<keyword evidence="9 11" id="KW-0472">Membrane</keyword>
<protein>
    <recommendedName>
        <fullName evidence="16">ATP-dependent transporter ycf16</fullName>
    </recommendedName>
</protein>
<feature type="transmembrane region" description="Helical" evidence="11">
    <location>
        <begin position="1001"/>
        <end position="1017"/>
    </location>
</feature>
<feature type="region of interest" description="Disordered" evidence="10">
    <location>
        <begin position="704"/>
        <end position="749"/>
    </location>
</feature>
<dbReference type="SUPFAM" id="SSF52540">
    <property type="entry name" value="P-loop containing nucleoside triphosphate hydrolases"/>
    <property type="match status" value="2"/>
</dbReference>